<evidence type="ECO:0000313" key="2">
    <source>
        <dbReference type="EMBL" id="CAE7417553.1"/>
    </source>
</evidence>
<organism evidence="2 3">
    <name type="scientific">Symbiodinium pilosum</name>
    <name type="common">Dinoflagellate</name>
    <dbReference type="NCBI Taxonomy" id="2952"/>
    <lineage>
        <taxon>Eukaryota</taxon>
        <taxon>Sar</taxon>
        <taxon>Alveolata</taxon>
        <taxon>Dinophyceae</taxon>
        <taxon>Suessiales</taxon>
        <taxon>Symbiodiniaceae</taxon>
        <taxon>Symbiodinium</taxon>
    </lineage>
</organism>
<dbReference type="AlphaFoldDB" id="A0A812R2L6"/>
<dbReference type="SUPFAM" id="SSF88697">
    <property type="entry name" value="PUA domain-like"/>
    <property type="match status" value="1"/>
</dbReference>
<name>A0A812R2L6_SYMPI</name>
<protein>
    <recommendedName>
        <fullName evidence="4">ASCH domain-containing protein</fullName>
    </recommendedName>
</protein>
<dbReference type="Proteomes" id="UP000649617">
    <property type="component" value="Unassembled WGS sequence"/>
</dbReference>
<dbReference type="InterPro" id="IPR015947">
    <property type="entry name" value="PUA-like_sf"/>
</dbReference>
<evidence type="ECO:0000256" key="1">
    <source>
        <dbReference type="SAM" id="MobiDB-lite"/>
    </source>
</evidence>
<proteinExistence type="predicted"/>
<reference evidence="2" key="1">
    <citation type="submission" date="2021-02" db="EMBL/GenBank/DDBJ databases">
        <authorList>
            <person name="Dougan E. K."/>
            <person name="Rhodes N."/>
            <person name="Thang M."/>
            <person name="Chan C."/>
        </authorList>
    </citation>
    <scope>NUCLEOTIDE SEQUENCE</scope>
</reference>
<feature type="region of interest" description="Disordered" evidence="1">
    <location>
        <begin position="147"/>
        <end position="177"/>
    </location>
</feature>
<dbReference type="Gene3D" id="2.30.130.30">
    <property type="entry name" value="Hypothetical protein"/>
    <property type="match status" value="1"/>
</dbReference>
<sequence>MAPKVQSPNAAVAFGTTAYALKIRPYWLAKILQGEKRIEIRGGRCPHPERITLMQTGSLLLRARATVTESHLMTDAELLANQEAVSDLDYKEYWAWTLTEVEVLDPPIPVPSIVARGSVIWMLRTRWEAWDAGHLGLQPKISDFFGQDSSASSSTSLHSRTRSRSRAAANPDAAADN</sequence>
<keyword evidence="3" id="KW-1185">Reference proteome</keyword>
<comment type="caution">
    <text evidence="2">The sequence shown here is derived from an EMBL/GenBank/DDBJ whole genome shotgun (WGS) entry which is preliminary data.</text>
</comment>
<feature type="compositionally biased region" description="Low complexity" evidence="1">
    <location>
        <begin position="149"/>
        <end position="158"/>
    </location>
</feature>
<gene>
    <name evidence="2" type="ORF">SPIL2461_LOCUS10288</name>
</gene>
<dbReference type="OrthoDB" id="407467at2759"/>
<feature type="compositionally biased region" description="Low complexity" evidence="1">
    <location>
        <begin position="166"/>
        <end position="177"/>
    </location>
</feature>
<evidence type="ECO:0008006" key="4">
    <source>
        <dbReference type="Google" id="ProtNLM"/>
    </source>
</evidence>
<dbReference type="EMBL" id="CAJNIZ010018878">
    <property type="protein sequence ID" value="CAE7417553.1"/>
    <property type="molecule type" value="Genomic_DNA"/>
</dbReference>
<accession>A0A812R2L6</accession>
<evidence type="ECO:0000313" key="3">
    <source>
        <dbReference type="Proteomes" id="UP000649617"/>
    </source>
</evidence>